<dbReference type="Pfam" id="PF00550">
    <property type="entry name" value="PP-binding"/>
    <property type="match status" value="1"/>
</dbReference>
<dbReference type="GO" id="GO:0003824">
    <property type="term" value="F:catalytic activity"/>
    <property type="evidence" value="ECO:0007669"/>
    <property type="project" value="InterPro"/>
</dbReference>
<feature type="non-terminal residue" evidence="4">
    <location>
        <position position="803"/>
    </location>
</feature>
<protein>
    <submittedName>
        <fullName evidence="4">Polyketide synthase modules and related proteins</fullName>
    </submittedName>
</protein>
<accession>A0A3B0VG44</accession>
<evidence type="ECO:0000313" key="4">
    <source>
        <dbReference type="EMBL" id="VAW37287.1"/>
    </source>
</evidence>
<dbReference type="GO" id="GO:0005737">
    <property type="term" value="C:cytoplasm"/>
    <property type="evidence" value="ECO:0007669"/>
    <property type="project" value="TreeGrafter"/>
</dbReference>
<name>A0A3B0VG44_9ZZZZ</name>
<dbReference type="Gene3D" id="1.10.1200.10">
    <property type="entry name" value="ACP-like"/>
    <property type="match status" value="1"/>
</dbReference>
<dbReference type="EMBL" id="UOEU01000660">
    <property type="protein sequence ID" value="VAW37287.1"/>
    <property type="molecule type" value="Genomic_DNA"/>
</dbReference>
<sequence length="803" mass="91190">MQATATLDVVTANSQNDIYTHANLTKLQMIYWVGQSLRPKSPLFNVVVTFRLNVPIDTERFTRAFATVVRSSDGLRTVIREDDGVPHRIVLADPPKPLLLLDFSQEDDPEAHLQDWLVARSQRFIDFTDCAYDVVLIKLGDASYYWFTNQHHLITDAASVFLVYDRVTELYADSQLDAQLPDRIEMPPFEAYVDFEKGYRESPRYEKSAVFWRKQLADGLDPVRFYGRSPQKKSHNMQRIPFVLDAVRSQQLKEAMQRPGIFKLTSDLAMLNVLLTLYFAQLHYMTGNRRLATMMPFHNRPTEPMKRTLGLLMEIAPLLVELNEEETFATLTKKVAKSLQRTLIHYQYGSAVAMESKVLDLMFNFHHRPNLEFGNEPVQQDLIHPGAGSDSFGLHVHEFEADGALTFFFDFHEDVFTEAEREQTITAFEQILDAYLQDSPLLLVDLDLPTAVSINQPQNDTLQEEKHTFVAPRNELEQKLTDVWQDVLGVTAVGIHDDFFDLGGNSWLAVRLFSELQTISGRNLPLATLFQAPTVAALAKVIRQEDGDQAWMSLVPIRASGSKPPFFCIHGVTGDILWLKDLASLMDDEQPFYGVQARGLDGEAEPFNQLDEMAAYYIQQIRAVQPTGPYYLGGYCMGGDIAYEVARQLKDQGEEVPILTVIDPPPANLSERAPLNGRFLIDFVKNSPFWLREFMRLGGGEISSRVRRKGRVALSALWQKIRADGHENGISATDVIDQADDLPEYRQKLIESHLEALLNYNHAGYDGEVIVYEARSRPLLNPGNSVNEWIAYVDRPITLRTIP</sequence>
<keyword evidence="2" id="KW-0597">Phosphoprotein</keyword>
<dbReference type="Pfam" id="PF00668">
    <property type="entry name" value="Condensation"/>
    <property type="match status" value="1"/>
</dbReference>
<organism evidence="4">
    <name type="scientific">hydrothermal vent metagenome</name>
    <dbReference type="NCBI Taxonomy" id="652676"/>
    <lineage>
        <taxon>unclassified sequences</taxon>
        <taxon>metagenomes</taxon>
        <taxon>ecological metagenomes</taxon>
    </lineage>
</organism>
<evidence type="ECO:0000259" key="3">
    <source>
        <dbReference type="PROSITE" id="PS50075"/>
    </source>
</evidence>
<proteinExistence type="predicted"/>
<dbReference type="PANTHER" id="PTHR45527">
    <property type="entry name" value="NONRIBOSOMAL PEPTIDE SYNTHETASE"/>
    <property type="match status" value="1"/>
</dbReference>
<evidence type="ECO:0000256" key="2">
    <source>
        <dbReference type="ARBA" id="ARBA00022553"/>
    </source>
</evidence>
<dbReference type="InterPro" id="IPR036736">
    <property type="entry name" value="ACP-like_sf"/>
</dbReference>
<dbReference type="PROSITE" id="PS50075">
    <property type="entry name" value="CARRIER"/>
    <property type="match status" value="1"/>
</dbReference>
<dbReference type="AlphaFoldDB" id="A0A3B0VG44"/>
<dbReference type="InterPro" id="IPR001031">
    <property type="entry name" value="Thioesterase"/>
</dbReference>
<dbReference type="GO" id="GO:0043041">
    <property type="term" value="P:amino acid activation for nonribosomal peptide biosynthetic process"/>
    <property type="evidence" value="ECO:0007669"/>
    <property type="project" value="TreeGrafter"/>
</dbReference>
<dbReference type="InterPro" id="IPR020806">
    <property type="entry name" value="PKS_PP-bd"/>
</dbReference>
<gene>
    <name evidence="4" type="ORF">MNBD_CHLOROFLEXI01-891</name>
</gene>
<dbReference type="FunFam" id="1.10.1200.10:FF:000005">
    <property type="entry name" value="Nonribosomal peptide synthetase 1"/>
    <property type="match status" value="1"/>
</dbReference>
<dbReference type="SUPFAM" id="SSF52777">
    <property type="entry name" value="CoA-dependent acyltransferases"/>
    <property type="match status" value="2"/>
</dbReference>
<dbReference type="InterPro" id="IPR023213">
    <property type="entry name" value="CAT-like_dom_sf"/>
</dbReference>
<dbReference type="SMART" id="SM00823">
    <property type="entry name" value="PKS_PP"/>
    <property type="match status" value="1"/>
</dbReference>
<dbReference type="GO" id="GO:0044550">
    <property type="term" value="P:secondary metabolite biosynthetic process"/>
    <property type="evidence" value="ECO:0007669"/>
    <property type="project" value="TreeGrafter"/>
</dbReference>
<dbReference type="Gene3D" id="3.30.559.10">
    <property type="entry name" value="Chloramphenicol acetyltransferase-like domain"/>
    <property type="match status" value="1"/>
</dbReference>
<dbReference type="InterPro" id="IPR029058">
    <property type="entry name" value="AB_hydrolase_fold"/>
</dbReference>
<dbReference type="Gene3D" id="3.40.50.1820">
    <property type="entry name" value="alpha/beta hydrolase"/>
    <property type="match status" value="1"/>
</dbReference>
<dbReference type="InterPro" id="IPR009081">
    <property type="entry name" value="PP-bd_ACP"/>
</dbReference>
<keyword evidence="1" id="KW-0596">Phosphopantetheine</keyword>
<evidence type="ECO:0000256" key="1">
    <source>
        <dbReference type="ARBA" id="ARBA00022450"/>
    </source>
</evidence>
<dbReference type="GO" id="GO:0031177">
    <property type="term" value="F:phosphopantetheine binding"/>
    <property type="evidence" value="ECO:0007669"/>
    <property type="project" value="InterPro"/>
</dbReference>
<dbReference type="Pfam" id="PF00975">
    <property type="entry name" value="Thioesterase"/>
    <property type="match status" value="1"/>
</dbReference>
<dbReference type="SUPFAM" id="SSF53474">
    <property type="entry name" value="alpha/beta-Hydrolases"/>
    <property type="match status" value="1"/>
</dbReference>
<dbReference type="PANTHER" id="PTHR45527:SF1">
    <property type="entry name" value="FATTY ACID SYNTHASE"/>
    <property type="match status" value="1"/>
</dbReference>
<dbReference type="Gene3D" id="3.30.559.30">
    <property type="entry name" value="Nonribosomal peptide synthetase, condensation domain"/>
    <property type="match status" value="1"/>
</dbReference>
<feature type="domain" description="Carrier" evidence="3">
    <location>
        <begin position="471"/>
        <end position="546"/>
    </location>
</feature>
<dbReference type="InterPro" id="IPR001242">
    <property type="entry name" value="Condensation_dom"/>
</dbReference>
<reference evidence="4" key="1">
    <citation type="submission" date="2018-06" db="EMBL/GenBank/DDBJ databases">
        <authorList>
            <person name="Zhirakovskaya E."/>
        </authorList>
    </citation>
    <scope>NUCLEOTIDE SEQUENCE</scope>
</reference>
<dbReference type="SUPFAM" id="SSF47336">
    <property type="entry name" value="ACP-like"/>
    <property type="match status" value="1"/>
</dbReference>